<gene>
    <name evidence="2" type="primary">fruA_23</name>
    <name evidence="2" type="ORF">SDC9_181381</name>
</gene>
<sequence length="152" mass="17215">MKANELLKLESIKIGLVVKNKKEALNRMVELAAKSEGKIKNINTVKEQVFEREKLASTGIGNRVAIPHTKSNNVQSIVASCAILKTPIEFDAIDNKPVQIIFMLLSQESNVGRQLRYLSSYSKILSKQENIDKLLKFKYETEILDFFTSIED</sequence>
<comment type="caution">
    <text evidence="2">The sequence shown here is derived from an EMBL/GenBank/DDBJ whole genome shotgun (WGS) entry which is preliminary data.</text>
</comment>
<organism evidence="2">
    <name type="scientific">bioreactor metagenome</name>
    <dbReference type="NCBI Taxonomy" id="1076179"/>
    <lineage>
        <taxon>unclassified sequences</taxon>
        <taxon>metagenomes</taxon>
        <taxon>ecological metagenomes</taxon>
    </lineage>
</organism>
<dbReference type="InterPro" id="IPR016152">
    <property type="entry name" value="PTrfase/Anion_transptr"/>
</dbReference>
<accession>A0A645H732</accession>
<dbReference type="GO" id="GO:0030295">
    <property type="term" value="F:protein kinase activator activity"/>
    <property type="evidence" value="ECO:0007669"/>
    <property type="project" value="TreeGrafter"/>
</dbReference>
<proteinExistence type="predicted"/>
<dbReference type="InterPro" id="IPR051541">
    <property type="entry name" value="PTS_SugarTrans_NitroReg"/>
</dbReference>
<dbReference type="SUPFAM" id="SSF55804">
    <property type="entry name" value="Phoshotransferase/anion transport protein"/>
    <property type="match status" value="1"/>
</dbReference>
<protein>
    <submittedName>
        <fullName evidence="2">PTS system fructose-specific EIIABC component</fullName>
    </submittedName>
</protein>
<evidence type="ECO:0000259" key="1">
    <source>
        <dbReference type="PROSITE" id="PS51094"/>
    </source>
</evidence>
<dbReference type="PANTHER" id="PTHR47738">
    <property type="entry name" value="PTS SYSTEM FRUCTOSE-LIKE EIIA COMPONENT-RELATED"/>
    <property type="match status" value="1"/>
</dbReference>
<reference evidence="2" key="1">
    <citation type="submission" date="2019-08" db="EMBL/GenBank/DDBJ databases">
        <authorList>
            <person name="Kucharzyk K."/>
            <person name="Murdoch R.W."/>
            <person name="Higgins S."/>
            <person name="Loffler F."/>
        </authorList>
    </citation>
    <scope>NUCLEOTIDE SEQUENCE</scope>
</reference>
<dbReference type="Pfam" id="PF00359">
    <property type="entry name" value="PTS_EIIA_2"/>
    <property type="match status" value="1"/>
</dbReference>
<dbReference type="CDD" id="cd00211">
    <property type="entry name" value="PTS_IIA_fru"/>
    <property type="match status" value="1"/>
</dbReference>
<feature type="domain" description="PTS EIIA type-2" evidence="1">
    <location>
        <begin position="5"/>
        <end position="150"/>
    </location>
</feature>
<dbReference type="Gene3D" id="3.40.930.10">
    <property type="entry name" value="Mannitol-specific EII, Chain A"/>
    <property type="match status" value="1"/>
</dbReference>
<dbReference type="PROSITE" id="PS51094">
    <property type="entry name" value="PTS_EIIA_TYPE_2"/>
    <property type="match status" value="1"/>
</dbReference>
<evidence type="ECO:0000313" key="2">
    <source>
        <dbReference type="EMBL" id="MPN33889.1"/>
    </source>
</evidence>
<dbReference type="EMBL" id="VSSQ01086622">
    <property type="protein sequence ID" value="MPN33889.1"/>
    <property type="molecule type" value="Genomic_DNA"/>
</dbReference>
<name>A0A645H732_9ZZZZ</name>
<dbReference type="InterPro" id="IPR002178">
    <property type="entry name" value="PTS_EIIA_type-2_dom"/>
</dbReference>
<dbReference type="PANTHER" id="PTHR47738:SF1">
    <property type="entry name" value="NITROGEN REGULATORY PROTEIN"/>
    <property type="match status" value="1"/>
</dbReference>
<dbReference type="AlphaFoldDB" id="A0A645H732"/>